<dbReference type="Pfam" id="PF00069">
    <property type="entry name" value="Pkinase"/>
    <property type="match status" value="1"/>
</dbReference>
<dbReference type="PROSITE" id="PS50011">
    <property type="entry name" value="PROTEIN_KINASE_DOM"/>
    <property type="match status" value="1"/>
</dbReference>
<feature type="domain" description="Protein kinase" evidence="3">
    <location>
        <begin position="19"/>
        <end position="297"/>
    </location>
</feature>
<dbReference type="SMART" id="SM00220">
    <property type="entry name" value="S_TKc"/>
    <property type="match status" value="1"/>
</dbReference>
<dbReference type="PROSITE" id="PS00108">
    <property type="entry name" value="PROTEIN_KINASE_ST"/>
    <property type="match status" value="1"/>
</dbReference>
<dbReference type="InterPro" id="IPR008979">
    <property type="entry name" value="Galactose-bd-like_sf"/>
</dbReference>
<organism evidence="4 5">
    <name type="scientific">Tritrichomonas musculus</name>
    <dbReference type="NCBI Taxonomy" id="1915356"/>
    <lineage>
        <taxon>Eukaryota</taxon>
        <taxon>Metamonada</taxon>
        <taxon>Parabasalia</taxon>
        <taxon>Tritrichomonadida</taxon>
        <taxon>Tritrichomonadidae</taxon>
        <taxon>Tritrichomonas</taxon>
    </lineage>
</organism>
<evidence type="ECO:0000259" key="3">
    <source>
        <dbReference type="PROSITE" id="PS50011"/>
    </source>
</evidence>
<sequence length="740" mass="86069">MTFQTKNAREDYLINTDDYDIVRTINHGGFGVINLVRNKKKGEQLAAKTNLIQNKKQNKLFISREVRILIEIQHSTIINFRGFSYTDFDHKNNITIFMEYMENGSLFEMISKEEKSLCPALYDNTKRQIILIGIARAMMILHSHHVIHRDLKPENILLDSNYQPRVTDFGLSKFFDPRHSMSQSIGESGTIAYMAPEVIEGDRFNTKADVYAFGILMFEVITGQRAYKAFLYGKNKINDFQFKKKIISGYRPPFDEFKIKRSFQRMIESCWSQNPKERPTFTELYQKLSLACEDDIFEFDEARIERNKIDDDDVDDENEEEDDEEAEFNISKKYCLDDVDVGEILDYVENIKEEPISMHQLQMQKIEKEKDELLAKMASKISSLESELSDAKSEAEKCKSQVEVLEKKIKDQASKISTFESGSPSLATKNQMHFFYQEPSLEEPGILSQLKKNENTPFDRLFIASMSSKDIYNLIDPVSKDFISSNDSGKFYIEFEFKEEMKINGIQIYSYKKDFPRSFDIEIDNKKVKSIKDAAELNGQNLRMTVNFDTVKGRKLCFIQTGPNWDQDNNIILIKRIELLSPDRKYSSGIFKSFVENDQSHDPHKCPVIITTLTFGLNYFHLLGTSKVVNTSNRTNSWFQVELTKGYIVLSGFRLKKCSSSKPKSFKLICTDDISLPEDKWISMIEINERINDDHDIADIYEFQRPSPPVRFIRLVQTGPNWDDKLNLKFHHFDIFGSYI</sequence>
<dbReference type="PANTHER" id="PTHR44329:SF214">
    <property type="entry name" value="PROTEIN KINASE DOMAIN-CONTAINING PROTEIN"/>
    <property type="match status" value="1"/>
</dbReference>
<dbReference type="InterPro" id="IPR008271">
    <property type="entry name" value="Ser/Thr_kinase_AS"/>
</dbReference>
<dbReference type="InterPro" id="IPR001245">
    <property type="entry name" value="Ser-Thr/Tyr_kinase_cat_dom"/>
</dbReference>
<dbReference type="SUPFAM" id="SSF56112">
    <property type="entry name" value="Protein kinase-like (PK-like)"/>
    <property type="match status" value="1"/>
</dbReference>
<evidence type="ECO:0000256" key="1">
    <source>
        <dbReference type="ARBA" id="ARBA00023170"/>
    </source>
</evidence>
<reference evidence="4 5" key="1">
    <citation type="submission" date="2024-04" db="EMBL/GenBank/DDBJ databases">
        <title>Tritrichomonas musculus Genome.</title>
        <authorList>
            <person name="Alves-Ferreira E."/>
            <person name="Grigg M."/>
            <person name="Lorenzi H."/>
            <person name="Galac M."/>
        </authorList>
    </citation>
    <scope>NUCLEOTIDE SEQUENCE [LARGE SCALE GENOMIC DNA]</scope>
    <source>
        <strain evidence="4 5">EAF2021</strain>
    </source>
</reference>
<accession>A0ABR2K668</accession>
<dbReference type="PRINTS" id="PR00109">
    <property type="entry name" value="TYRKINASE"/>
</dbReference>
<evidence type="ECO:0000313" key="5">
    <source>
        <dbReference type="Proteomes" id="UP001470230"/>
    </source>
</evidence>
<evidence type="ECO:0000313" key="4">
    <source>
        <dbReference type="EMBL" id="KAK8886616.1"/>
    </source>
</evidence>
<feature type="coiled-coil region" evidence="2">
    <location>
        <begin position="356"/>
        <end position="415"/>
    </location>
</feature>
<dbReference type="Gene3D" id="2.60.120.260">
    <property type="entry name" value="Galactose-binding domain-like"/>
    <property type="match status" value="1"/>
</dbReference>
<keyword evidence="5" id="KW-1185">Reference proteome</keyword>
<keyword evidence="1" id="KW-0675">Receptor</keyword>
<proteinExistence type="predicted"/>
<comment type="caution">
    <text evidence="4">The sequence shown here is derived from an EMBL/GenBank/DDBJ whole genome shotgun (WGS) entry which is preliminary data.</text>
</comment>
<dbReference type="InterPro" id="IPR011009">
    <property type="entry name" value="Kinase-like_dom_sf"/>
</dbReference>
<dbReference type="Gene3D" id="1.10.510.10">
    <property type="entry name" value="Transferase(Phosphotransferase) domain 1"/>
    <property type="match status" value="1"/>
</dbReference>
<name>A0ABR2K668_9EUKA</name>
<gene>
    <name evidence="4" type="ORF">M9Y10_042081</name>
</gene>
<dbReference type="EMBL" id="JAPFFF010000007">
    <property type="protein sequence ID" value="KAK8886616.1"/>
    <property type="molecule type" value="Genomic_DNA"/>
</dbReference>
<evidence type="ECO:0000256" key="2">
    <source>
        <dbReference type="SAM" id="Coils"/>
    </source>
</evidence>
<protein>
    <recommendedName>
        <fullName evidence="3">Protein kinase domain-containing protein</fullName>
    </recommendedName>
</protein>
<dbReference type="InterPro" id="IPR051681">
    <property type="entry name" value="Ser/Thr_Kinases-Pseudokinases"/>
</dbReference>
<dbReference type="SUPFAM" id="SSF49785">
    <property type="entry name" value="Galactose-binding domain-like"/>
    <property type="match status" value="1"/>
</dbReference>
<keyword evidence="2" id="KW-0175">Coiled coil</keyword>
<dbReference type="Proteomes" id="UP001470230">
    <property type="component" value="Unassembled WGS sequence"/>
</dbReference>
<dbReference type="PANTHER" id="PTHR44329">
    <property type="entry name" value="SERINE/THREONINE-PROTEIN KINASE TNNI3K-RELATED"/>
    <property type="match status" value="1"/>
</dbReference>
<dbReference type="InterPro" id="IPR000719">
    <property type="entry name" value="Prot_kinase_dom"/>
</dbReference>